<dbReference type="EMBL" id="APVH01000061">
    <property type="protein sequence ID" value="EPX76031.1"/>
    <property type="molecule type" value="Genomic_DNA"/>
</dbReference>
<evidence type="ECO:0000313" key="2">
    <source>
        <dbReference type="Proteomes" id="UP000015347"/>
    </source>
</evidence>
<accession>S9Q3Y7</accession>
<name>S9Q3Y7_9RHOB</name>
<dbReference type="AlphaFoldDB" id="S9Q3Y7"/>
<comment type="caution">
    <text evidence="1">The sequence shown here is derived from an EMBL/GenBank/DDBJ whole genome shotgun (WGS) entry which is preliminary data.</text>
</comment>
<proteinExistence type="predicted"/>
<dbReference type="HOGENOM" id="CLU_3332785_0_0_5"/>
<protein>
    <submittedName>
        <fullName evidence="1">Uncharacterized protein</fullName>
    </submittedName>
</protein>
<keyword evidence="2" id="KW-1185">Reference proteome</keyword>
<dbReference type="Proteomes" id="UP000015347">
    <property type="component" value="Unassembled WGS sequence"/>
</dbReference>
<organism evidence="1 2">
    <name type="scientific">Salipiger mucosus DSM 16094</name>
    <dbReference type="NCBI Taxonomy" id="1123237"/>
    <lineage>
        <taxon>Bacteria</taxon>
        <taxon>Pseudomonadati</taxon>
        <taxon>Pseudomonadota</taxon>
        <taxon>Alphaproteobacteria</taxon>
        <taxon>Rhodobacterales</taxon>
        <taxon>Roseobacteraceae</taxon>
        <taxon>Salipiger</taxon>
    </lineage>
</organism>
<reference evidence="2" key="1">
    <citation type="journal article" date="2014" name="Stand. Genomic Sci.">
        <title>Genome sequence of the exopolysaccharide-producing Salipiger mucosus type strain (DSM 16094(T)), a moderately halophilic member of the Roseobacter clade.</title>
        <authorList>
            <person name="Riedel T."/>
            <person name="Spring S."/>
            <person name="Fiebig A."/>
            <person name="Petersen J."/>
            <person name="Kyrpides N.C."/>
            <person name="Goker M."/>
            <person name="Klenk H.P."/>
        </authorList>
    </citation>
    <scope>NUCLEOTIDE SEQUENCE [LARGE SCALE GENOMIC DNA]</scope>
    <source>
        <strain evidence="2">DSM 16094</strain>
    </source>
</reference>
<gene>
    <name evidence="1" type="ORF">Salmuc_00683</name>
</gene>
<dbReference type="STRING" id="1123237.Salmuc_00683"/>
<sequence>MVRRRRCPRGSARRGAIRGGCRICRLVNVIGSVHDRNI</sequence>
<evidence type="ECO:0000313" key="1">
    <source>
        <dbReference type="EMBL" id="EPX76031.1"/>
    </source>
</evidence>